<dbReference type="CDD" id="cd13394">
    <property type="entry name" value="Syo1_like"/>
    <property type="match status" value="1"/>
</dbReference>
<protein>
    <recommendedName>
        <fullName evidence="3">SYO1-like TPR repeats domain-containing protein</fullName>
    </recommendedName>
</protein>
<dbReference type="PANTHER" id="PTHR13347:SF1">
    <property type="entry name" value="HEAT REPEAT-CONTAINING PROTEIN 3"/>
    <property type="match status" value="1"/>
</dbReference>
<dbReference type="Gene3D" id="1.25.10.10">
    <property type="entry name" value="Leucine-rich Repeat Variant"/>
    <property type="match status" value="1"/>
</dbReference>
<organism evidence="4 5">
    <name type="scientific">Diploptera punctata</name>
    <name type="common">Pacific beetle cockroach</name>
    <dbReference type="NCBI Taxonomy" id="6984"/>
    <lineage>
        <taxon>Eukaryota</taxon>
        <taxon>Metazoa</taxon>
        <taxon>Ecdysozoa</taxon>
        <taxon>Arthropoda</taxon>
        <taxon>Hexapoda</taxon>
        <taxon>Insecta</taxon>
        <taxon>Pterygota</taxon>
        <taxon>Neoptera</taxon>
        <taxon>Polyneoptera</taxon>
        <taxon>Dictyoptera</taxon>
        <taxon>Blattodea</taxon>
        <taxon>Blaberoidea</taxon>
        <taxon>Blaberidae</taxon>
        <taxon>Diplopterinae</taxon>
        <taxon>Diploptera</taxon>
    </lineage>
</organism>
<evidence type="ECO:0000256" key="2">
    <source>
        <dbReference type="SAM" id="MobiDB-lite"/>
    </source>
</evidence>
<dbReference type="InterPro" id="IPR000225">
    <property type="entry name" value="Armadillo"/>
</dbReference>
<dbReference type="InterPro" id="IPR016024">
    <property type="entry name" value="ARM-type_fold"/>
</dbReference>
<dbReference type="Pfam" id="PF25567">
    <property type="entry name" value="TPR_SYO1"/>
    <property type="match status" value="1"/>
</dbReference>
<feature type="region of interest" description="Disordered" evidence="2">
    <location>
        <begin position="348"/>
        <end position="369"/>
    </location>
</feature>
<reference evidence="4" key="1">
    <citation type="journal article" date="2023" name="IScience">
        <title>Live-bearing cockroach genome reveals convergent evolutionary mechanisms linked to viviparity in insects and beyond.</title>
        <authorList>
            <person name="Fouks B."/>
            <person name="Harrison M.C."/>
            <person name="Mikhailova A.A."/>
            <person name="Marchal E."/>
            <person name="English S."/>
            <person name="Carruthers M."/>
            <person name="Jennings E.C."/>
            <person name="Chiamaka E.L."/>
            <person name="Frigard R.A."/>
            <person name="Pippel M."/>
            <person name="Attardo G.M."/>
            <person name="Benoit J.B."/>
            <person name="Bornberg-Bauer E."/>
            <person name="Tobe S.S."/>
        </authorList>
    </citation>
    <scope>NUCLEOTIDE SEQUENCE</scope>
    <source>
        <strain evidence="4">Stay&amp;Tobe</strain>
    </source>
</reference>
<proteinExistence type="inferred from homology"/>
<feature type="domain" description="SYO1-like TPR repeats" evidence="3">
    <location>
        <begin position="387"/>
        <end position="645"/>
    </location>
</feature>
<dbReference type="InterPro" id="IPR057990">
    <property type="entry name" value="TPR_SYO1"/>
</dbReference>
<dbReference type="InterPro" id="IPR011989">
    <property type="entry name" value="ARM-like"/>
</dbReference>
<dbReference type="GO" id="GO:0051082">
    <property type="term" value="F:unfolded protein binding"/>
    <property type="evidence" value="ECO:0007669"/>
    <property type="project" value="TreeGrafter"/>
</dbReference>
<reference evidence="4" key="2">
    <citation type="submission" date="2023-05" db="EMBL/GenBank/DDBJ databases">
        <authorList>
            <person name="Fouks B."/>
        </authorList>
    </citation>
    <scope>NUCLEOTIDE SEQUENCE</scope>
    <source>
        <strain evidence="4">Stay&amp;Tobe</strain>
        <tissue evidence="4">Testes</tissue>
    </source>
</reference>
<dbReference type="AlphaFoldDB" id="A0AAD8AA73"/>
<comment type="similarity">
    <text evidence="1">Belongs to the nuclear import and ribosome assembly adapter family.</text>
</comment>
<keyword evidence="5" id="KW-1185">Reference proteome</keyword>
<accession>A0AAD8AA73</accession>
<dbReference type="Proteomes" id="UP001233999">
    <property type="component" value="Unassembled WGS sequence"/>
</dbReference>
<name>A0AAD8AA73_DIPPU</name>
<sequence>MGKAKRGKNKSKCNNPTGIASVRDIEREESELGVNGDASHMSKQESTIQTLLEMLQSSNVEDKIIGLQTLATVFDAPESVEDVMKHKVVKVAAPLLFDKSASVRNASAGALRNLSACGSHEICDLLVEQDVMTPLTALLQKYASDWRPSQKKNDDSLDEMTDTFTQAVHLLWNLCESNSIALKYFNDGNLLPILAKCLEVDVFGMDTAIVVAQCLHTVTEDNPVAVSKLQNSNEDIKKLLLLEGNEPSVLLLRTLASGLVLDLNYGKVSSLPPPVITQLVYNLTNTLSIDHRQALNDFTSCMPLNGDPQSPQEHSSLLKFINDMQYLLESQQTAIELLTNICSCDDGDDDTMDQESSSSDDILSDTGVGDEEHNVSVVEKFPLSVPSEVHEAIVSGQLVKRIWAKTEMPAENVCQILREHPNGKHIMKKLNTLRCRALLCMNNLLSGLDVQDFGGPINIYQMWLNVGNLIFKSKDLENTAFLEAATTAMRAALQKLAESEYNMLEHLCEPDLQLIYDTQQKCPDENVRANLIRSVGLLGMILSKSEEEKSQLLFKNIGNFLLDVCARESELWVVAEAVDTIMDVFAEDETDLAAAQINLVEKLQTLLPSLRHKVRLQRKSLGNHYLVVTTANTNLGRFIKYKAKRVSLIGQVNGK</sequence>
<dbReference type="InterPro" id="IPR052616">
    <property type="entry name" value="SYO1-like"/>
</dbReference>
<evidence type="ECO:0000313" key="5">
    <source>
        <dbReference type="Proteomes" id="UP001233999"/>
    </source>
</evidence>
<gene>
    <name evidence="4" type="ORF">L9F63_014402</name>
</gene>
<evidence type="ECO:0000256" key="1">
    <source>
        <dbReference type="ARBA" id="ARBA00049983"/>
    </source>
</evidence>
<dbReference type="EMBL" id="JASPKZ010003065">
    <property type="protein sequence ID" value="KAJ9594173.1"/>
    <property type="molecule type" value="Genomic_DNA"/>
</dbReference>
<evidence type="ECO:0000313" key="4">
    <source>
        <dbReference type="EMBL" id="KAJ9594173.1"/>
    </source>
</evidence>
<dbReference type="SMART" id="SM00185">
    <property type="entry name" value="ARM"/>
    <property type="match status" value="3"/>
</dbReference>
<dbReference type="SUPFAM" id="SSF48371">
    <property type="entry name" value="ARM repeat"/>
    <property type="match status" value="1"/>
</dbReference>
<dbReference type="PANTHER" id="PTHR13347">
    <property type="entry name" value="HEAT REPEAT-CONTAINING PROTEIN 3"/>
    <property type="match status" value="1"/>
</dbReference>
<evidence type="ECO:0000259" key="3">
    <source>
        <dbReference type="Pfam" id="PF25567"/>
    </source>
</evidence>
<comment type="caution">
    <text evidence="4">The sequence shown here is derived from an EMBL/GenBank/DDBJ whole genome shotgun (WGS) entry which is preliminary data.</text>
</comment>
<feature type="compositionally biased region" description="Basic residues" evidence="2">
    <location>
        <begin position="1"/>
        <end position="11"/>
    </location>
</feature>
<dbReference type="GO" id="GO:0042273">
    <property type="term" value="P:ribosomal large subunit biogenesis"/>
    <property type="evidence" value="ECO:0007669"/>
    <property type="project" value="TreeGrafter"/>
</dbReference>
<feature type="region of interest" description="Disordered" evidence="2">
    <location>
        <begin position="1"/>
        <end position="24"/>
    </location>
</feature>
<dbReference type="GO" id="GO:0006606">
    <property type="term" value="P:protein import into nucleus"/>
    <property type="evidence" value="ECO:0007669"/>
    <property type="project" value="TreeGrafter"/>
</dbReference>